<feature type="transmembrane region" description="Helical" evidence="8">
    <location>
        <begin position="80"/>
        <end position="108"/>
    </location>
</feature>
<protein>
    <recommendedName>
        <fullName evidence="8">Zinc transporter</fullName>
    </recommendedName>
</protein>
<dbReference type="InterPro" id="IPR027469">
    <property type="entry name" value="Cation_efflux_TMD_sf"/>
</dbReference>
<evidence type="ECO:0000256" key="9">
    <source>
        <dbReference type="SAM" id="MobiDB-lite"/>
    </source>
</evidence>
<keyword evidence="4 8" id="KW-0812">Transmembrane</keyword>
<feature type="transmembrane region" description="Helical" evidence="8">
    <location>
        <begin position="38"/>
        <end position="59"/>
    </location>
</feature>
<feature type="transmembrane region" description="Helical" evidence="8">
    <location>
        <begin position="218"/>
        <end position="238"/>
    </location>
</feature>
<dbReference type="AlphaFoldDB" id="A0A9W4TZ48"/>
<feature type="domain" description="Cation efflux protein transmembrane" evidence="10">
    <location>
        <begin position="281"/>
        <end position="506"/>
    </location>
</feature>
<dbReference type="Proteomes" id="UP001152885">
    <property type="component" value="Unassembled WGS sequence"/>
</dbReference>
<dbReference type="GO" id="GO:0005789">
    <property type="term" value="C:endoplasmic reticulum membrane"/>
    <property type="evidence" value="ECO:0007669"/>
    <property type="project" value="UniProtKB-SubCell"/>
</dbReference>
<comment type="similarity">
    <text evidence="2 8">Belongs to the cation diffusion facilitator (CDF) transporter (TC 2.A.4) family. SLC30A subfamily.</text>
</comment>
<evidence type="ECO:0000256" key="4">
    <source>
        <dbReference type="ARBA" id="ARBA00022692"/>
    </source>
</evidence>
<feature type="transmembrane region" description="Helical" evidence="8">
    <location>
        <begin position="164"/>
        <end position="183"/>
    </location>
</feature>
<dbReference type="SUPFAM" id="SSF161111">
    <property type="entry name" value="Cation efflux protein transmembrane domain-like"/>
    <property type="match status" value="1"/>
</dbReference>
<gene>
    <name evidence="11" type="ORF">CANVERA_P3711</name>
</gene>
<dbReference type="OrthoDB" id="78669at2759"/>
<feature type="transmembrane region" description="Helical" evidence="8">
    <location>
        <begin position="189"/>
        <end position="206"/>
    </location>
</feature>
<dbReference type="PANTHER" id="PTHR45755">
    <property type="match status" value="1"/>
</dbReference>
<evidence type="ECO:0000256" key="7">
    <source>
        <dbReference type="ARBA" id="ARBA00023136"/>
    </source>
</evidence>
<evidence type="ECO:0000256" key="1">
    <source>
        <dbReference type="ARBA" id="ARBA00004141"/>
    </source>
</evidence>
<dbReference type="GO" id="GO:0005794">
    <property type="term" value="C:Golgi apparatus"/>
    <property type="evidence" value="ECO:0007669"/>
    <property type="project" value="TreeGrafter"/>
</dbReference>
<dbReference type="InterPro" id="IPR002524">
    <property type="entry name" value="Cation_efflux"/>
</dbReference>
<comment type="function">
    <text evidence="8">Functions as a zinc transporter.</text>
</comment>
<evidence type="ECO:0000259" key="10">
    <source>
        <dbReference type="Pfam" id="PF01545"/>
    </source>
</evidence>
<keyword evidence="8" id="KW-0256">Endoplasmic reticulum</keyword>
<evidence type="ECO:0000256" key="5">
    <source>
        <dbReference type="ARBA" id="ARBA00022989"/>
    </source>
</evidence>
<feature type="transmembrane region" description="Helical" evidence="8">
    <location>
        <begin position="385"/>
        <end position="403"/>
    </location>
</feature>
<feature type="transmembrane region" description="Helical" evidence="8">
    <location>
        <begin position="278"/>
        <end position="298"/>
    </location>
</feature>
<feature type="transmembrane region" description="Helical" evidence="8">
    <location>
        <begin position="348"/>
        <end position="373"/>
    </location>
</feature>
<dbReference type="Pfam" id="PF01545">
    <property type="entry name" value="Cation_efflux"/>
    <property type="match status" value="1"/>
</dbReference>
<dbReference type="GO" id="GO:0005385">
    <property type="term" value="F:zinc ion transmembrane transporter activity"/>
    <property type="evidence" value="ECO:0007669"/>
    <property type="project" value="UniProtKB-UniRule"/>
</dbReference>
<evidence type="ECO:0000313" key="12">
    <source>
        <dbReference type="Proteomes" id="UP001152885"/>
    </source>
</evidence>
<accession>A0A9W4TZ48</accession>
<keyword evidence="7 8" id="KW-0472">Membrane</keyword>
<dbReference type="InterPro" id="IPR045316">
    <property type="entry name" value="Msc2-like"/>
</dbReference>
<keyword evidence="12" id="KW-1185">Reference proteome</keyword>
<feature type="transmembrane region" description="Helical" evidence="8">
    <location>
        <begin position="128"/>
        <end position="152"/>
    </location>
</feature>
<feature type="region of interest" description="Disordered" evidence="9">
    <location>
        <begin position="409"/>
        <end position="441"/>
    </location>
</feature>
<feature type="transmembrane region" description="Helical" evidence="8">
    <location>
        <begin position="481"/>
        <end position="498"/>
    </location>
</feature>
<comment type="caution">
    <text evidence="11">The sequence shown here is derived from an EMBL/GenBank/DDBJ whole genome shotgun (WGS) entry which is preliminary data.</text>
</comment>
<dbReference type="EMBL" id="CANTUO010000004">
    <property type="protein sequence ID" value="CAI5759202.1"/>
    <property type="molecule type" value="Genomic_DNA"/>
</dbReference>
<feature type="transmembrane region" description="Helical" evidence="8">
    <location>
        <begin position="449"/>
        <end position="469"/>
    </location>
</feature>
<feature type="transmembrane region" description="Helical" evidence="8">
    <location>
        <begin position="310"/>
        <end position="328"/>
    </location>
</feature>
<dbReference type="GO" id="GO:0031410">
    <property type="term" value="C:cytoplasmic vesicle"/>
    <property type="evidence" value="ECO:0007669"/>
    <property type="project" value="TreeGrafter"/>
</dbReference>
<dbReference type="NCBIfam" id="TIGR01297">
    <property type="entry name" value="CDF"/>
    <property type="match status" value="1"/>
</dbReference>
<evidence type="ECO:0000256" key="2">
    <source>
        <dbReference type="ARBA" id="ARBA00008873"/>
    </source>
</evidence>
<proteinExistence type="inferred from homology"/>
<reference evidence="11" key="1">
    <citation type="submission" date="2022-12" db="EMBL/GenBank/DDBJ databases">
        <authorList>
            <person name="Brejova B."/>
        </authorList>
    </citation>
    <scope>NUCLEOTIDE SEQUENCE</scope>
</reference>
<keyword evidence="5 8" id="KW-1133">Transmembrane helix</keyword>
<dbReference type="GO" id="GO:0006882">
    <property type="term" value="P:intracellular zinc ion homeostasis"/>
    <property type="evidence" value="ECO:0007669"/>
    <property type="project" value="InterPro"/>
</dbReference>
<evidence type="ECO:0000256" key="3">
    <source>
        <dbReference type="ARBA" id="ARBA00022448"/>
    </source>
</evidence>
<keyword evidence="3 8" id="KW-0813">Transport</keyword>
<feature type="transmembrane region" description="Helical" evidence="8">
    <location>
        <begin position="7"/>
        <end position="26"/>
    </location>
</feature>
<keyword evidence="6 8" id="KW-0406">Ion transport</keyword>
<organism evidence="11 12">
    <name type="scientific">Candida verbasci</name>
    <dbReference type="NCBI Taxonomy" id="1227364"/>
    <lineage>
        <taxon>Eukaryota</taxon>
        <taxon>Fungi</taxon>
        <taxon>Dikarya</taxon>
        <taxon>Ascomycota</taxon>
        <taxon>Saccharomycotina</taxon>
        <taxon>Pichiomycetes</taxon>
        <taxon>Debaryomycetaceae</taxon>
        <taxon>Candida/Lodderomyces clade</taxon>
        <taxon>Candida</taxon>
    </lineage>
</organism>
<evidence type="ECO:0000256" key="8">
    <source>
        <dbReference type="RuleBase" id="RU369017"/>
    </source>
</evidence>
<name>A0A9W4TZ48_9ASCO</name>
<dbReference type="PANTHER" id="PTHR45755:SF4">
    <property type="entry name" value="ZINC TRANSPORTER 7"/>
    <property type="match status" value="1"/>
</dbReference>
<comment type="subcellular location">
    <subcellularLocation>
        <location evidence="8">Endoplasmic reticulum membrane</location>
        <topology evidence="8">Multi-pass membrane protein</topology>
    </subcellularLocation>
    <subcellularLocation>
        <location evidence="1">Membrane</location>
        <topology evidence="1">Multi-pass membrane protein</topology>
    </subcellularLocation>
</comment>
<dbReference type="GO" id="GO:1904257">
    <property type="term" value="P:zinc ion import into Golgi lumen"/>
    <property type="evidence" value="ECO:0007669"/>
    <property type="project" value="TreeGrafter"/>
</dbReference>
<comment type="caution">
    <text evidence="8">Lacks conserved residue(s) required for the propagation of feature annotation.</text>
</comment>
<feature type="compositionally biased region" description="Basic residues" evidence="9">
    <location>
        <begin position="409"/>
        <end position="420"/>
    </location>
</feature>
<dbReference type="InterPro" id="IPR058533">
    <property type="entry name" value="Cation_efflux_TM"/>
</dbReference>
<sequence length="594" mass="66740">MKIKNDSLIFNLVGSIPLLISYPIIFLSHKLSIPNNSLGSFILLNFFLSNITLIILLIADKFKIIQCQTQDANLKSTIYAFTLLFIIYSSTFFLSANNVSILYLNLFLNTSSWNLYTPLSFLFEIFQVYPNFNSISFIFLNYGLICFSFYLLSSISITKLIGSLNKSIVLTSFFISSLLLIFIIKDVSLSMLFVNLATFIVFLISMEEFQLRESKITPIFISTLGVILEYIVGGKITYKSFIYIVLSFVITPNPSFEEPKVKEQSILNELLSHSDTRAIFNFLLLNASFMFIQFLYSFRSKSLGLLSDSLHMLLDCMSLALGLIAGVISKNEINVNGKYPFGLKNFEILAGFTNGTLLVGISGSILFEAIGRLLNPVSLQKTNELIIVSILGLLVNLVGIFAFNHGHTHGHSHGHSHSHTHTHEHEHSHSHSHSHSQQEDSMNDNMKGIFLHILADALGSVGVVISTILTKYFKWQGFDPIASIIISIMIFLSAVPLIKSTSSTLLLSLSKQKEDTLKTTLNEILEVNGVVSFTSPRFWPGCDSNKICGYIHIQIYRGENSSYIKKNIEKIFSSKNMDIMIQIENDSDSCWCRK</sequence>
<evidence type="ECO:0000313" key="11">
    <source>
        <dbReference type="EMBL" id="CAI5759202.1"/>
    </source>
</evidence>
<dbReference type="Gene3D" id="1.20.1510.10">
    <property type="entry name" value="Cation efflux protein transmembrane domain"/>
    <property type="match status" value="1"/>
</dbReference>
<evidence type="ECO:0000256" key="6">
    <source>
        <dbReference type="ARBA" id="ARBA00023065"/>
    </source>
</evidence>